<dbReference type="AlphaFoldDB" id="A0A1G9Q1N8"/>
<sequence>MERPRAVLTGFSALAVYGLPYLVEGHDTTLSCPVAANSNGGALTPTIRRSTHKPEEVWTVKVQGYPFRVAAPAVATVQALKTSGSDILRAVQLVDCVRRYFSITPEALREAGHYRIRKPWLDKVVRLSSALADSPKETEMRLMVQELSHRFHVSVREQYPVFLGSRLITVFDLALLEPKIGLMYDGQHHWDFQQRQKDSLINLEVTTQGWTPLRFSAGTLPELPQRLGRLLSEKC</sequence>
<evidence type="ECO:0008006" key="3">
    <source>
        <dbReference type="Google" id="ProtNLM"/>
    </source>
</evidence>
<dbReference type="Proteomes" id="UP000199350">
    <property type="component" value="Chromosome I"/>
</dbReference>
<name>A0A1G9Q1N8_9CORY</name>
<reference evidence="2" key="1">
    <citation type="submission" date="2016-10" db="EMBL/GenBank/DDBJ databases">
        <authorList>
            <person name="Varghese N."/>
            <person name="Submissions S."/>
        </authorList>
    </citation>
    <scope>NUCLEOTIDE SEQUENCE [LARGE SCALE GENOMIC DNA]</scope>
    <source>
        <strain evidence="2">DSM 20632</strain>
    </source>
</reference>
<evidence type="ECO:0000313" key="2">
    <source>
        <dbReference type="Proteomes" id="UP000199350"/>
    </source>
</evidence>
<proteinExistence type="predicted"/>
<organism evidence="1 2">
    <name type="scientific">Corynebacterium mycetoides</name>
    <dbReference type="NCBI Taxonomy" id="38302"/>
    <lineage>
        <taxon>Bacteria</taxon>
        <taxon>Bacillati</taxon>
        <taxon>Actinomycetota</taxon>
        <taxon>Actinomycetes</taxon>
        <taxon>Mycobacteriales</taxon>
        <taxon>Corynebacteriaceae</taxon>
        <taxon>Corynebacterium</taxon>
    </lineage>
</organism>
<keyword evidence="2" id="KW-1185">Reference proteome</keyword>
<dbReference type="EMBL" id="LT629700">
    <property type="protein sequence ID" value="SDM04651.1"/>
    <property type="molecule type" value="Genomic_DNA"/>
</dbReference>
<protein>
    <recommendedName>
        <fullName evidence="3">DUF559 domain-containing protein</fullName>
    </recommendedName>
</protein>
<gene>
    <name evidence="1" type="ORF">SAMN04488535_1701</name>
</gene>
<accession>A0A1G9Q1N8</accession>
<evidence type="ECO:0000313" key="1">
    <source>
        <dbReference type="EMBL" id="SDM04651.1"/>
    </source>
</evidence>